<evidence type="ECO:0000313" key="9">
    <source>
        <dbReference type="Proteomes" id="UP000002432"/>
    </source>
</evidence>
<dbReference type="eggNOG" id="COG0810">
    <property type="taxonomic scope" value="Bacteria"/>
</dbReference>
<sequence length="229" mass="24856">MFEPVPESPFRRRPWVLVTSMAAHCLVLFLMLRAPTPEIVKVHQLRQGDGGKSFARLYLQSDNLNDIASEAKSSNKKVTEQNIRSKQLDNPSKSLQLKLEKHERLIASTANNDATGAGKNRAAATAGSTYGSLYSGDLTGPEVRPALWISGPNPAVAASEFAEGLEGSVIVEITIDDEGNVVATHLIQGLSGPVDGRVIEALQMAHFIPAKRNGVSIPSKQDVYYHFPR</sequence>
<evidence type="ECO:0000313" key="8">
    <source>
        <dbReference type="EMBL" id="ABF39681.1"/>
    </source>
</evidence>
<feature type="compositionally biased region" description="Polar residues" evidence="5">
    <location>
        <begin position="80"/>
        <end position="93"/>
    </location>
</feature>
<evidence type="ECO:0000256" key="3">
    <source>
        <dbReference type="ARBA" id="ARBA00022989"/>
    </source>
</evidence>
<dbReference type="RefSeq" id="WP_011521483.1">
    <property type="nucleotide sequence ID" value="NC_008009.1"/>
</dbReference>
<dbReference type="HOGENOM" id="CLU_1208510_0_0_0"/>
<evidence type="ECO:0000256" key="1">
    <source>
        <dbReference type="ARBA" id="ARBA00004167"/>
    </source>
</evidence>
<gene>
    <name evidence="8" type="ordered locus">Acid345_0676</name>
</gene>
<keyword evidence="9" id="KW-1185">Reference proteome</keyword>
<organism evidence="8 9">
    <name type="scientific">Koribacter versatilis (strain Ellin345)</name>
    <dbReference type="NCBI Taxonomy" id="204669"/>
    <lineage>
        <taxon>Bacteria</taxon>
        <taxon>Pseudomonadati</taxon>
        <taxon>Acidobacteriota</taxon>
        <taxon>Terriglobia</taxon>
        <taxon>Terriglobales</taxon>
        <taxon>Candidatus Korobacteraceae</taxon>
        <taxon>Candidatus Korobacter</taxon>
    </lineage>
</organism>
<proteinExistence type="predicted"/>
<comment type="subcellular location">
    <subcellularLocation>
        <location evidence="1">Membrane</location>
        <topology evidence="1">Single-pass membrane protein</topology>
    </subcellularLocation>
</comment>
<reference evidence="8 9" key="1">
    <citation type="journal article" date="2009" name="Appl. Environ. Microbiol.">
        <title>Three genomes from the phylum Acidobacteria provide insight into the lifestyles of these microorganisms in soils.</title>
        <authorList>
            <person name="Ward N.L."/>
            <person name="Challacombe J.F."/>
            <person name="Janssen P.H."/>
            <person name="Henrissat B."/>
            <person name="Coutinho P.M."/>
            <person name="Wu M."/>
            <person name="Xie G."/>
            <person name="Haft D.H."/>
            <person name="Sait M."/>
            <person name="Badger J."/>
            <person name="Barabote R.D."/>
            <person name="Bradley B."/>
            <person name="Brettin T.S."/>
            <person name="Brinkac L.M."/>
            <person name="Bruce D."/>
            <person name="Creasy T."/>
            <person name="Daugherty S.C."/>
            <person name="Davidsen T.M."/>
            <person name="DeBoy R.T."/>
            <person name="Detter J.C."/>
            <person name="Dodson R.J."/>
            <person name="Durkin A.S."/>
            <person name="Ganapathy A."/>
            <person name="Gwinn-Giglio M."/>
            <person name="Han C.S."/>
            <person name="Khouri H."/>
            <person name="Kiss H."/>
            <person name="Kothari S.P."/>
            <person name="Madupu R."/>
            <person name="Nelson K.E."/>
            <person name="Nelson W.C."/>
            <person name="Paulsen I."/>
            <person name="Penn K."/>
            <person name="Ren Q."/>
            <person name="Rosovitz M.J."/>
            <person name="Selengut J.D."/>
            <person name="Shrivastava S."/>
            <person name="Sullivan S.A."/>
            <person name="Tapia R."/>
            <person name="Thompson L.S."/>
            <person name="Watkins K.L."/>
            <person name="Yang Q."/>
            <person name="Yu C."/>
            <person name="Zafar N."/>
            <person name="Zhou L."/>
            <person name="Kuske C.R."/>
        </authorList>
    </citation>
    <scope>NUCLEOTIDE SEQUENCE [LARGE SCALE GENOMIC DNA]</scope>
    <source>
        <strain evidence="8 9">Ellin345</strain>
    </source>
</reference>
<dbReference type="KEGG" id="aba:Acid345_0676"/>
<evidence type="ECO:0000259" key="7">
    <source>
        <dbReference type="Pfam" id="PF03544"/>
    </source>
</evidence>
<evidence type="ECO:0000256" key="6">
    <source>
        <dbReference type="SAM" id="Phobius"/>
    </source>
</evidence>
<feature type="transmembrane region" description="Helical" evidence="6">
    <location>
        <begin position="15"/>
        <end position="32"/>
    </location>
</feature>
<keyword evidence="4 6" id="KW-0472">Membrane</keyword>
<name>Q1ITW9_KORVE</name>
<feature type="domain" description="TonB C-terminal" evidence="7">
    <location>
        <begin position="162"/>
        <end position="226"/>
    </location>
</feature>
<evidence type="ECO:0000256" key="5">
    <source>
        <dbReference type="SAM" id="MobiDB-lite"/>
    </source>
</evidence>
<dbReference type="InterPro" id="IPR006260">
    <property type="entry name" value="TonB/TolA_C"/>
</dbReference>
<dbReference type="STRING" id="204669.Acid345_0676"/>
<dbReference type="SUPFAM" id="SSF74653">
    <property type="entry name" value="TolA/TonB C-terminal domain"/>
    <property type="match status" value="1"/>
</dbReference>
<dbReference type="EnsemblBacteria" id="ABF39681">
    <property type="protein sequence ID" value="ABF39681"/>
    <property type="gene ID" value="Acid345_0676"/>
</dbReference>
<accession>Q1ITW9</accession>
<dbReference type="GO" id="GO:0055085">
    <property type="term" value="P:transmembrane transport"/>
    <property type="evidence" value="ECO:0007669"/>
    <property type="project" value="InterPro"/>
</dbReference>
<dbReference type="Pfam" id="PF03544">
    <property type="entry name" value="TonB_C"/>
    <property type="match status" value="1"/>
</dbReference>
<feature type="region of interest" description="Disordered" evidence="5">
    <location>
        <begin position="71"/>
        <end position="93"/>
    </location>
</feature>
<dbReference type="OrthoDB" id="9792439at2"/>
<keyword evidence="3 6" id="KW-1133">Transmembrane helix</keyword>
<dbReference type="InterPro" id="IPR037682">
    <property type="entry name" value="TonB_C"/>
</dbReference>
<keyword evidence="2 6" id="KW-0812">Transmembrane</keyword>
<dbReference type="GO" id="GO:0016020">
    <property type="term" value="C:membrane"/>
    <property type="evidence" value="ECO:0007669"/>
    <property type="project" value="UniProtKB-SubCell"/>
</dbReference>
<evidence type="ECO:0000256" key="4">
    <source>
        <dbReference type="ARBA" id="ARBA00023136"/>
    </source>
</evidence>
<dbReference type="NCBIfam" id="TIGR01352">
    <property type="entry name" value="tonB_Cterm"/>
    <property type="match status" value="1"/>
</dbReference>
<dbReference type="EMBL" id="CP000360">
    <property type="protein sequence ID" value="ABF39681.1"/>
    <property type="molecule type" value="Genomic_DNA"/>
</dbReference>
<protein>
    <submittedName>
        <fullName evidence="8">TonB-like protein</fullName>
    </submittedName>
</protein>
<dbReference type="Gene3D" id="3.30.1150.10">
    <property type="match status" value="1"/>
</dbReference>
<dbReference type="AlphaFoldDB" id="Q1ITW9"/>
<evidence type="ECO:0000256" key="2">
    <source>
        <dbReference type="ARBA" id="ARBA00022692"/>
    </source>
</evidence>
<dbReference type="Proteomes" id="UP000002432">
    <property type="component" value="Chromosome"/>
</dbReference>